<proteinExistence type="predicted"/>
<organism evidence="3 4">
    <name type="scientific">Burkholderia glumae</name>
    <name type="common">Pseudomonas glumae</name>
    <dbReference type="NCBI Taxonomy" id="337"/>
    <lineage>
        <taxon>Bacteria</taxon>
        <taxon>Pseudomonadati</taxon>
        <taxon>Pseudomonadota</taxon>
        <taxon>Betaproteobacteria</taxon>
        <taxon>Burkholderiales</taxon>
        <taxon>Burkholderiaceae</taxon>
        <taxon>Burkholderia</taxon>
    </lineage>
</organism>
<dbReference type="InterPro" id="IPR001789">
    <property type="entry name" value="Sig_transdc_resp-reg_receiver"/>
</dbReference>
<sequence>MKEDRMGRGKSNHTEAGALPDISVDTTELVDRACRAAGLGSWLDLVMVARGGTLFKLTFACRRPVNFIKEFTALLKWHGLGLRADTALDVYLGVPDALRSVAANGSSAPARRLDDLGKLQETDNRTVAISGARRSAGIRYERRGSPPELKGVNVLVLDDDEVSRKVIAAMLERA</sequence>
<evidence type="ECO:0000256" key="1">
    <source>
        <dbReference type="PROSITE-ProRule" id="PRU00169"/>
    </source>
</evidence>
<dbReference type="RefSeq" id="WP_232252263.1">
    <property type="nucleotide sequence ID" value="NZ_CP021074.1"/>
</dbReference>
<gene>
    <name evidence="3" type="ORF">NFI99_24815</name>
</gene>
<evidence type="ECO:0000313" key="3">
    <source>
        <dbReference type="EMBL" id="USS44840.1"/>
    </source>
</evidence>
<name>A0ABY5BCV2_BURGL</name>
<accession>A0ABY5BCV2</accession>
<comment type="caution">
    <text evidence="1">Lacks conserved residue(s) required for the propagation of feature annotation.</text>
</comment>
<keyword evidence="4" id="KW-1185">Reference proteome</keyword>
<feature type="domain" description="Response regulatory" evidence="2">
    <location>
        <begin position="153"/>
        <end position="174"/>
    </location>
</feature>
<reference evidence="3" key="1">
    <citation type="submission" date="2022-06" db="EMBL/GenBank/DDBJ databases">
        <title>Draft genome sequence of Burkholderia glumae strain GR20004 isolated from rice panicle showing bacterial panicle blight.</title>
        <authorList>
            <person name="Choi S.Y."/>
            <person name="Lee Y.H."/>
        </authorList>
    </citation>
    <scope>NUCLEOTIDE SEQUENCE</scope>
    <source>
        <strain evidence="3">GR20004</strain>
    </source>
</reference>
<dbReference type="Proteomes" id="UP001056386">
    <property type="component" value="Chromosome 1"/>
</dbReference>
<evidence type="ECO:0000313" key="4">
    <source>
        <dbReference type="Proteomes" id="UP001056386"/>
    </source>
</evidence>
<evidence type="ECO:0000259" key="2">
    <source>
        <dbReference type="PROSITE" id="PS50110"/>
    </source>
</evidence>
<dbReference type="PROSITE" id="PS50110">
    <property type="entry name" value="RESPONSE_REGULATORY"/>
    <property type="match status" value="1"/>
</dbReference>
<dbReference type="GeneID" id="93068737"/>
<protein>
    <recommendedName>
        <fullName evidence="2">Response regulatory domain-containing protein</fullName>
    </recommendedName>
</protein>
<dbReference type="EMBL" id="CP099587">
    <property type="protein sequence ID" value="USS44840.1"/>
    <property type="molecule type" value="Genomic_DNA"/>
</dbReference>